<dbReference type="OrthoDB" id="8062037at2759"/>
<protein>
    <recommendedName>
        <fullName evidence="4">RING-type domain-containing protein</fullName>
    </recommendedName>
</protein>
<dbReference type="GeneID" id="54589772"/>
<dbReference type="Gene3D" id="3.30.40.10">
    <property type="entry name" value="Zinc/RING finger domain, C3HC4 (zinc finger)"/>
    <property type="match status" value="1"/>
</dbReference>
<reference evidence="5" key="1">
    <citation type="journal article" date="2020" name="Stud. Mycol.">
        <title>101 Dothideomycetes genomes: a test case for predicting lifestyles and emergence of pathogens.</title>
        <authorList>
            <person name="Haridas S."/>
            <person name="Albert R."/>
            <person name="Binder M."/>
            <person name="Bloem J."/>
            <person name="Labutti K."/>
            <person name="Salamov A."/>
            <person name="Andreopoulos B."/>
            <person name="Baker S."/>
            <person name="Barry K."/>
            <person name="Bills G."/>
            <person name="Bluhm B."/>
            <person name="Cannon C."/>
            <person name="Castanera R."/>
            <person name="Culley D."/>
            <person name="Daum C."/>
            <person name="Ezra D."/>
            <person name="Gonzalez J."/>
            <person name="Henrissat B."/>
            <person name="Kuo A."/>
            <person name="Liang C."/>
            <person name="Lipzen A."/>
            <person name="Lutzoni F."/>
            <person name="Magnuson J."/>
            <person name="Mondo S."/>
            <person name="Nolan M."/>
            <person name="Ohm R."/>
            <person name="Pangilinan J."/>
            <person name="Park H.-J."/>
            <person name="Ramirez L."/>
            <person name="Alfaro M."/>
            <person name="Sun H."/>
            <person name="Tritt A."/>
            <person name="Yoshinaga Y."/>
            <person name="Zwiers L.-H."/>
            <person name="Turgeon B."/>
            <person name="Goodwin S."/>
            <person name="Spatafora J."/>
            <person name="Crous P."/>
            <person name="Grigoriev I."/>
        </authorList>
    </citation>
    <scope>NUCLEOTIDE SEQUENCE</scope>
    <source>
        <strain evidence="5">CBS 122368</strain>
    </source>
</reference>
<proteinExistence type="predicted"/>
<name>A0A6A6I3P4_9PLEO</name>
<organism evidence="5 6">
    <name type="scientific">Trematosphaeria pertusa</name>
    <dbReference type="NCBI Taxonomy" id="390896"/>
    <lineage>
        <taxon>Eukaryota</taxon>
        <taxon>Fungi</taxon>
        <taxon>Dikarya</taxon>
        <taxon>Ascomycota</taxon>
        <taxon>Pezizomycotina</taxon>
        <taxon>Dothideomycetes</taxon>
        <taxon>Pleosporomycetidae</taxon>
        <taxon>Pleosporales</taxon>
        <taxon>Massarineae</taxon>
        <taxon>Trematosphaeriaceae</taxon>
        <taxon>Trematosphaeria</taxon>
    </lineage>
</organism>
<evidence type="ECO:0000256" key="2">
    <source>
        <dbReference type="SAM" id="MobiDB-lite"/>
    </source>
</evidence>
<keyword evidence="3" id="KW-1133">Transmembrane helix</keyword>
<feature type="region of interest" description="Disordered" evidence="2">
    <location>
        <begin position="209"/>
        <end position="254"/>
    </location>
</feature>
<dbReference type="InterPro" id="IPR013083">
    <property type="entry name" value="Znf_RING/FYVE/PHD"/>
</dbReference>
<accession>A0A6A6I3P4</accession>
<keyword evidence="1" id="KW-0862">Zinc</keyword>
<evidence type="ECO:0000256" key="3">
    <source>
        <dbReference type="SAM" id="Phobius"/>
    </source>
</evidence>
<dbReference type="InterPro" id="IPR001841">
    <property type="entry name" value="Znf_RING"/>
</dbReference>
<feature type="domain" description="RING-type" evidence="4">
    <location>
        <begin position="124"/>
        <end position="199"/>
    </location>
</feature>
<evidence type="ECO:0000259" key="4">
    <source>
        <dbReference type="PROSITE" id="PS50089"/>
    </source>
</evidence>
<keyword evidence="1" id="KW-0863">Zinc-finger</keyword>
<evidence type="ECO:0000313" key="6">
    <source>
        <dbReference type="Proteomes" id="UP000800094"/>
    </source>
</evidence>
<dbReference type="EMBL" id="ML987202">
    <property type="protein sequence ID" value="KAF2244887.1"/>
    <property type="molecule type" value="Genomic_DNA"/>
</dbReference>
<evidence type="ECO:0000256" key="1">
    <source>
        <dbReference type="PROSITE-ProRule" id="PRU00175"/>
    </source>
</evidence>
<dbReference type="Proteomes" id="UP000800094">
    <property type="component" value="Unassembled WGS sequence"/>
</dbReference>
<keyword evidence="6" id="KW-1185">Reference proteome</keyword>
<evidence type="ECO:0000313" key="5">
    <source>
        <dbReference type="EMBL" id="KAF2244887.1"/>
    </source>
</evidence>
<dbReference type="GO" id="GO:0008270">
    <property type="term" value="F:zinc ion binding"/>
    <property type="evidence" value="ECO:0007669"/>
    <property type="project" value="UniProtKB-KW"/>
</dbReference>
<dbReference type="CDD" id="cd16448">
    <property type="entry name" value="RING-H2"/>
    <property type="match status" value="1"/>
</dbReference>
<dbReference type="PANTHER" id="PTHR45676">
    <property type="entry name" value="RING-H2 FINGER PROTEIN ATL51-RELATED"/>
    <property type="match status" value="1"/>
</dbReference>
<dbReference type="Pfam" id="PF13639">
    <property type="entry name" value="zf-RING_2"/>
    <property type="match status" value="1"/>
</dbReference>
<dbReference type="PROSITE" id="PS50089">
    <property type="entry name" value="ZF_RING_2"/>
    <property type="match status" value="1"/>
</dbReference>
<dbReference type="RefSeq" id="XP_033679891.1">
    <property type="nucleotide sequence ID" value="XM_033836442.1"/>
</dbReference>
<keyword evidence="3" id="KW-0472">Membrane</keyword>
<sequence>MPTIPVFSPTDSGPIAARTADEEPYGRVELSPTALAFLIPLFVVFIFGPIACVVGIRRSRRNVPQTTVPFAVRQMAWRREEARRRLQGVTTVSNVADGTQAACVGEATEGEKAAESLSILERECAICLSPLHAPSPPEPAKLATGTAEVGEPSIAPSILEKGEGANEEILKLNVCGHEFHAECLISWFIRWKYSCPICRAVYYGKKPEEKKVTAGTQTESAESGGGPSEGTEQRRQEGGNPRRVTFAIPIGHLR</sequence>
<gene>
    <name evidence="5" type="ORF">BU26DRAFT_88675</name>
</gene>
<feature type="transmembrane region" description="Helical" evidence="3">
    <location>
        <begin position="34"/>
        <end position="56"/>
    </location>
</feature>
<dbReference type="AlphaFoldDB" id="A0A6A6I3P4"/>
<dbReference type="SUPFAM" id="SSF57850">
    <property type="entry name" value="RING/U-box"/>
    <property type="match status" value="1"/>
</dbReference>
<keyword evidence="3" id="KW-0812">Transmembrane</keyword>
<keyword evidence="1" id="KW-0479">Metal-binding</keyword>
<dbReference type="SMART" id="SM00184">
    <property type="entry name" value="RING"/>
    <property type="match status" value="1"/>
</dbReference>